<comment type="caution">
    <text evidence="1">The sequence shown here is derived from an EMBL/GenBank/DDBJ whole genome shotgun (WGS) entry which is preliminary data.</text>
</comment>
<keyword evidence="2" id="KW-1185">Reference proteome</keyword>
<protein>
    <submittedName>
        <fullName evidence="1">Uncharacterized protein</fullName>
    </submittedName>
</protein>
<accession>K0SR72</accession>
<organism evidence="1 2">
    <name type="scientific">Thalassiosira oceanica</name>
    <name type="common">Marine diatom</name>
    <dbReference type="NCBI Taxonomy" id="159749"/>
    <lineage>
        <taxon>Eukaryota</taxon>
        <taxon>Sar</taxon>
        <taxon>Stramenopiles</taxon>
        <taxon>Ochrophyta</taxon>
        <taxon>Bacillariophyta</taxon>
        <taxon>Coscinodiscophyceae</taxon>
        <taxon>Thalassiosirophycidae</taxon>
        <taxon>Thalassiosirales</taxon>
        <taxon>Thalassiosiraceae</taxon>
        <taxon>Thalassiosira</taxon>
    </lineage>
</organism>
<evidence type="ECO:0000313" key="2">
    <source>
        <dbReference type="Proteomes" id="UP000266841"/>
    </source>
</evidence>
<gene>
    <name evidence="1" type="ORF">THAOC_18765</name>
</gene>
<name>K0SR72_THAOC</name>
<evidence type="ECO:0000313" key="1">
    <source>
        <dbReference type="EMBL" id="EJK60822.1"/>
    </source>
</evidence>
<proteinExistence type="predicted"/>
<dbReference type="AlphaFoldDB" id="K0SR72"/>
<sequence>MKCCGRRAIPMALRPPLSIKQAGATAKLCIIARARPAEVPEPLITASRSDRSANNGLNDRPCLYVVCVVWIAAGPNDAVTGAQRISTENLVPAKNIVGAHYCLNLQVCNIRKWVQTWD</sequence>
<dbReference type="EMBL" id="AGNL01020660">
    <property type="protein sequence ID" value="EJK60822.1"/>
    <property type="molecule type" value="Genomic_DNA"/>
</dbReference>
<reference evidence="1 2" key="1">
    <citation type="journal article" date="2012" name="Genome Biol.">
        <title>Genome and low-iron response of an oceanic diatom adapted to chronic iron limitation.</title>
        <authorList>
            <person name="Lommer M."/>
            <person name="Specht M."/>
            <person name="Roy A.S."/>
            <person name="Kraemer L."/>
            <person name="Andreson R."/>
            <person name="Gutowska M.A."/>
            <person name="Wolf J."/>
            <person name="Bergner S.V."/>
            <person name="Schilhabel M.B."/>
            <person name="Klostermeier U.C."/>
            <person name="Beiko R.G."/>
            <person name="Rosenstiel P."/>
            <person name="Hippler M."/>
            <person name="Laroche J."/>
        </authorList>
    </citation>
    <scope>NUCLEOTIDE SEQUENCE [LARGE SCALE GENOMIC DNA]</scope>
    <source>
        <strain evidence="1 2">CCMP1005</strain>
    </source>
</reference>
<dbReference type="Proteomes" id="UP000266841">
    <property type="component" value="Unassembled WGS sequence"/>
</dbReference>